<proteinExistence type="predicted"/>
<dbReference type="EMBL" id="CP000854">
    <property type="protein sequence ID" value="ACC43837.1"/>
    <property type="molecule type" value="Genomic_DNA"/>
</dbReference>
<evidence type="ECO:0000256" key="2">
    <source>
        <dbReference type="SAM" id="Phobius"/>
    </source>
</evidence>
<dbReference type="KEGG" id="mmi:MMAR_5430"/>
<reference evidence="4 5" key="1">
    <citation type="journal article" date="2008" name="Genome Res.">
        <title>Insights from the complete genome sequence of Mycobacterium marinum on the evolution of Mycobacterium tuberculosis.</title>
        <authorList>
            <person name="Stinear T.P."/>
            <person name="Seemann T."/>
            <person name="Harrison P.F."/>
            <person name="Jenkin G.A."/>
            <person name="Davies J.K."/>
            <person name="Johnson P.D."/>
            <person name="Abdellah Z."/>
            <person name="Arrowsmith C."/>
            <person name="Chillingworth T."/>
            <person name="Churcher C."/>
            <person name="Clarke K."/>
            <person name="Cronin A."/>
            <person name="Davis P."/>
            <person name="Goodhead I."/>
            <person name="Holroyd N."/>
            <person name="Jagels K."/>
            <person name="Lord A."/>
            <person name="Moule S."/>
            <person name="Mungall K."/>
            <person name="Norbertczak H."/>
            <person name="Quail M.A."/>
            <person name="Rabbinowitsch E."/>
            <person name="Walker D."/>
            <person name="White B."/>
            <person name="Whitehead S."/>
            <person name="Small P.L."/>
            <person name="Brosch R."/>
            <person name="Ramakrishnan L."/>
            <person name="Fischbach M.A."/>
            <person name="Parkhill J."/>
            <person name="Cole S.T."/>
        </authorList>
    </citation>
    <scope>NUCLEOTIDE SEQUENCE [LARGE SCALE GENOMIC DNA]</scope>
    <source>
        <strain evidence="5">ATCC BAA-535 / M</strain>
    </source>
</reference>
<keyword evidence="2 4" id="KW-0812">Transmembrane</keyword>
<feature type="transmembrane region" description="Helical" evidence="2">
    <location>
        <begin position="130"/>
        <end position="151"/>
    </location>
</feature>
<gene>
    <name evidence="4" type="ordered locus">MMAR_5430</name>
</gene>
<dbReference type="AlphaFoldDB" id="B2HMR8"/>
<name>B2HMR8_MYCMM</name>
<sequence length="397" mass="41488">MNLNGTMRNLIRRLIAEDPEGNEENPQWLRRGSVVCLVTDCILGGELAWLGHASPDQGGCLVKGAAMFDDLGAQIAALVPDSGWQGSAARSYGAHTLAQSRHSTLMADLDRLAAELVSSQADDVKQARTALWAAIGFVSVYLLICLGIELQGPEGQLLSFNFAVVVCGAVLGISALVLHDLAKKTSRRASSLQTTTQRLSDMVAGLATRSDMIPGSPEMSLPPAHSLSEFHLTDSSAASPPHLPDLDSAFADLPGAPEFHLPTAAGAGLPDFGAPQLPIPALSGLPTLPDPTDPTDLSSMLAGLPTITQLPAILSQLNNLAGPTSAVSQLANTATQHAQMISTLAQQGAHPHTTLTDHHTTDETPDTDAATAATSSGERAPLDTTTHPTQHRLDHIV</sequence>
<dbReference type="HOGENOM" id="CLU_037846_1_0_11"/>
<evidence type="ECO:0000256" key="1">
    <source>
        <dbReference type="SAM" id="MobiDB-lite"/>
    </source>
</evidence>
<feature type="transmembrane region" description="Helical" evidence="2">
    <location>
        <begin position="157"/>
        <end position="178"/>
    </location>
</feature>
<dbReference type="STRING" id="216594.MMAR_5430"/>
<evidence type="ECO:0000313" key="5">
    <source>
        <dbReference type="Proteomes" id="UP000001190"/>
    </source>
</evidence>
<dbReference type="Proteomes" id="UP000001190">
    <property type="component" value="Chromosome"/>
</dbReference>
<keyword evidence="2" id="KW-1133">Transmembrane helix</keyword>
<feature type="domain" description="ESX-1 secretion-associated protein EspA/EspE-like" evidence="3">
    <location>
        <begin position="50"/>
        <end position="132"/>
    </location>
</feature>
<accession>B2HMR8</accession>
<evidence type="ECO:0000313" key="4">
    <source>
        <dbReference type="EMBL" id="ACC43837.1"/>
    </source>
</evidence>
<feature type="region of interest" description="Disordered" evidence="1">
    <location>
        <begin position="345"/>
        <end position="397"/>
    </location>
</feature>
<evidence type="ECO:0000259" key="3">
    <source>
        <dbReference type="Pfam" id="PF18879"/>
    </source>
</evidence>
<dbReference type="Pfam" id="PF18879">
    <property type="entry name" value="EspA_EspE"/>
    <property type="match status" value="1"/>
</dbReference>
<dbReference type="InterPro" id="IPR043796">
    <property type="entry name" value="ESX-1_EspA/EspE-like"/>
</dbReference>
<keyword evidence="5" id="KW-1185">Reference proteome</keyword>
<keyword evidence="2" id="KW-0472">Membrane</keyword>
<dbReference type="eggNOG" id="ENOG5032GMT">
    <property type="taxonomic scope" value="Bacteria"/>
</dbReference>
<organism evidence="4 5">
    <name type="scientific">Mycobacterium marinum (strain ATCC BAA-535 / M)</name>
    <dbReference type="NCBI Taxonomy" id="216594"/>
    <lineage>
        <taxon>Bacteria</taxon>
        <taxon>Bacillati</taxon>
        <taxon>Actinomycetota</taxon>
        <taxon>Actinomycetes</taxon>
        <taxon>Mycobacteriales</taxon>
        <taxon>Mycobacteriaceae</taxon>
        <taxon>Mycobacterium</taxon>
        <taxon>Mycobacterium ulcerans group</taxon>
    </lineage>
</organism>
<dbReference type="RefSeq" id="WP_012396930.1">
    <property type="nucleotide sequence ID" value="NC_010612.1"/>
</dbReference>
<protein>
    <submittedName>
        <fullName evidence="4">Conserved hypothetical transmembrane protein</fullName>
    </submittedName>
</protein>